<proteinExistence type="predicted"/>
<protein>
    <submittedName>
        <fullName evidence="1">Btk-binding protein-related</fullName>
    </submittedName>
</protein>
<dbReference type="AlphaFoldDB" id="A0A9Q0R5F0"/>
<evidence type="ECO:0000313" key="2">
    <source>
        <dbReference type="Proteomes" id="UP001149090"/>
    </source>
</evidence>
<sequence>MNNANPFDLLKYNLSKEVFEMLKQIYSIIQDLNNLLKSNEDNFSDFEIQSNDSFKFKVHKLILLTRFDNNQSILSKFIEICSQKSKEEVEIALNFIYTGFPNFDYFLQKLIK</sequence>
<organism evidence="1 2">
    <name type="scientific">Anaeramoeba ignava</name>
    <name type="common">Anaerobic marine amoeba</name>
    <dbReference type="NCBI Taxonomy" id="1746090"/>
    <lineage>
        <taxon>Eukaryota</taxon>
        <taxon>Metamonada</taxon>
        <taxon>Anaeramoebidae</taxon>
        <taxon>Anaeramoeba</taxon>
    </lineage>
</organism>
<gene>
    <name evidence="1" type="ORF">M0811_03361</name>
</gene>
<reference evidence="1" key="1">
    <citation type="submission" date="2022-10" db="EMBL/GenBank/DDBJ databases">
        <title>Novel sulphate-reducing endosymbionts in the free-living metamonad Anaeramoeba.</title>
        <authorList>
            <person name="Jerlstrom-Hultqvist J."/>
            <person name="Cepicka I."/>
            <person name="Gallot-Lavallee L."/>
            <person name="Salas-Leiva D."/>
            <person name="Curtis B.A."/>
            <person name="Zahonova K."/>
            <person name="Pipaliya S."/>
            <person name="Dacks J."/>
            <person name="Roger A.J."/>
        </authorList>
    </citation>
    <scope>NUCLEOTIDE SEQUENCE</scope>
    <source>
        <strain evidence="1">BMAN</strain>
    </source>
</reference>
<evidence type="ECO:0000313" key="1">
    <source>
        <dbReference type="EMBL" id="KAJ5067016.1"/>
    </source>
</evidence>
<dbReference type="Proteomes" id="UP001149090">
    <property type="component" value="Unassembled WGS sequence"/>
</dbReference>
<comment type="caution">
    <text evidence="1">The sequence shown here is derived from an EMBL/GenBank/DDBJ whole genome shotgun (WGS) entry which is preliminary data.</text>
</comment>
<dbReference type="Gene3D" id="3.30.710.10">
    <property type="entry name" value="Potassium Channel Kv1.1, Chain A"/>
    <property type="match status" value="1"/>
</dbReference>
<accession>A0A9Q0R5F0</accession>
<dbReference type="InterPro" id="IPR011333">
    <property type="entry name" value="SKP1/BTB/POZ_sf"/>
</dbReference>
<name>A0A9Q0R5F0_ANAIG</name>
<dbReference type="SUPFAM" id="SSF54695">
    <property type="entry name" value="POZ domain"/>
    <property type="match status" value="1"/>
</dbReference>
<dbReference type="EMBL" id="JAPDFW010000136">
    <property type="protein sequence ID" value="KAJ5067016.1"/>
    <property type="molecule type" value="Genomic_DNA"/>
</dbReference>
<keyword evidence="2" id="KW-1185">Reference proteome</keyword>